<dbReference type="PANTHER" id="PTHR30203">
    <property type="entry name" value="OUTER MEMBRANE CATION EFFLUX PROTEIN"/>
    <property type="match status" value="1"/>
</dbReference>
<feature type="signal peptide" evidence="2">
    <location>
        <begin position="1"/>
        <end position="19"/>
    </location>
</feature>
<dbReference type="SUPFAM" id="SSF56954">
    <property type="entry name" value="Outer membrane efflux proteins (OEP)"/>
    <property type="match status" value="1"/>
</dbReference>
<dbReference type="EMBL" id="JAQSDF010000052">
    <property type="protein sequence ID" value="MDI1232000.1"/>
    <property type="molecule type" value="Genomic_DNA"/>
</dbReference>
<dbReference type="NCBIfam" id="TIGR01845">
    <property type="entry name" value="outer_NodT"/>
    <property type="match status" value="1"/>
</dbReference>
<gene>
    <name evidence="3" type="ORF">PSU93_12705</name>
</gene>
<keyword evidence="2" id="KW-1134">Transmembrane beta strand</keyword>
<dbReference type="AlphaFoldDB" id="A0AA43TQL5"/>
<accession>A0AA43TQL5</accession>
<comment type="similarity">
    <text evidence="1 2">Belongs to the outer membrane factor (OMF) (TC 1.B.17) family.</text>
</comment>
<dbReference type="InterPro" id="IPR003423">
    <property type="entry name" value="OMP_efflux"/>
</dbReference>
<dbReference type="Proteomes" id="UP001160519">
    <property type="component" value="Unassembled WGS sequence"/>
</dbReference>
<keyword evidence="2" id="KW-0812">Transmembrane</keyword>
<organism evidence="3 4">
    <name type="scientific">Candidatus Methylobacter titanis</name>
    <dbReference type="NCBI Taxonomy" id="3053457"/>
    <lineage>
        <taxon>Bacteria</taxon>
        <taxon>Pseudomonadati</taxon>
        <taxon>Pseudomonadota</taxon>
        <taxon>Gammaproteobacteria</taxon>
        <taxon>Methylococcales</taxon>
        <taxon>Methylococcaceae</taxon>
        <taxon>Methylobacter</taxon>
    </lineage>
</organism>
<name>A0AA43TQL5_9GAMM</name>
<keyword evidence="4" id="KW-1185">Reference proteome</keyword>
<keyword evidence="2" id="KW-0449">Lipoprotein</keyword>
<evidence type="ECO:0000313" key="3">
    <source>
        <dbReference type="EMBL" id="MDI1232000.1"/>
    </source>
</evidence>
<sequence length="490" mass="53194">MICRSLTLFAALLLSGCFAVGPDYKRPKITVPQQWSESTANTRSHAEHGNDAQAEQWWKTFNDPVLDQLIGDAIISNLDLKLALERVKDARALRSATIAAGLPSLDAKSSVSRRFNNSSASAAQTGGTASGGGGFGIGNQFINIFQMGFDAQWELDFFGGVRRAVEAADATIDVEVENSRDVLVTLLGEVARNYIELRANQRLVAITRENLHAQQQTRELTQIRQQSGLASMLEVTQAQAMAATTEAQLPNYETVVKQSIHALSVLLGKEPGALAMRLDQQGTIPTIAANVITNLPSELLQRRPDIRRAERQLAVANAAVGVATAELYPKINLAAFIGLQNTTITDFTPLGKSWSAASSLTLPIFNWGKLNANINSKKTQFEQAFLTYRSTVLSAFKEVEDALIAYSNEQARHKALAKAVEANQLAVQLANERYQNGLTAFLDVLTSQSALYQAQSLLVASESQLFSNRVALYKSLGGGWQTEAIVGNVK</sequence>
<evidence type="ECO:0000313" key="4">
    <source>
        <dbReference type="Proteomes" id="UP001160519"/>
    </source>
</evidence>
<dbReference type="GO" id="GO:0015562">
    <property type="term" value="F:efflux transmembrane transporter activity"/>
    <property type="evidence" value="ECO:0007669"/>
    <property type="project" value="InterPro"/>
</dbReference>
<dbReference type="InterPro" id="IPR010131">
    <property type="entry name" value="MdtP/NodT-like"/>
</dbReference>
<dbReference type="PANTHER" id="PTHR30203:SF25">
    <property type="entry name" value="OUTER MEMBRANE PROTEIN-RELATED"/>
    <property type="match status" value="1"/>
</dbReference>
<evidence type="ECO:0000256" key="1">
    <source>
        <dbReference type="ARBA" id="ARBA00007613"/>
    </source>
</evidence>
<protein>
    <submittedName>
        <fullName evidence="3">Efflux transporter outer membrane subunit</fullName>
    </submittedName>
</protein>
<reference evidence="3" key="1">
    <citation type="submission" date="2023-01" db="EMBL/GenBank/DDBJ databases">
        <title>Biogeochemical cycle of methane in antarctic sediments.</title>
        <authorList>
            <person name="Roldan D.M."/>
            <person name="Menes R.J."/>
        </authorList>
    </citation>
    <scope>NUCLEOTIDE SEQUENCE [LARGE SCALE GENOMIC DNA]</scope>
    <source>
        <strain evidence="3">K-2018 MAG008</strain>
    </source>
</reference>
<dbReference type="Gene3D" id="2.20.200.10">
    <property type="entry name" value="Outer membrane efflux proteins (OEP)"/>
    <property type="match status" value="1"/>
</dbReference>
<dbReference type="GO" id="GO:0009279">
    <property type="term" value="C:cell outer membrane"/>
    <property type="evidence" value="ECO:0007669"/>
    <property type="project" value="UniProtKB-SubCell"/>
</dbReference>
<keyword evidence="2" id="KW-0732">Signal</keyword>
<dbReference type="Pfam" id="PF02321">
    <property type="entry name" value="OEP"/>
    <property type="match status" value="2"/>
</dbReference>
<comment type="caution">
    <text evidence="3">The sequence shown here is derived from an EMBL/GenBank/DDBJ whole genome shotgun (WGS) entry which is preliminary data.</text>
</comment>
<proteinExistence type="inferred from homology"/>
<comment type="subcellular location">
    <subcellularLocation>
        <location evidence="2">Cell outer membrane</location>
        <topology evidence="2">Lipid-anchor</topology>
    </subcellularLocation>
</comment>
<evidence type="ECO:0000256" key="2">
    <source>
        <dbReference type="RuleBase" id="RU362097"/>
    </source>
</evidence>
<dbReference type="PROSITE" id="PS51257">
    <property type="entry name" value="PROKAR_LIPOPROTEIN"/>
    <property type="match status" value="1"/>
</dbReference>
<keyword evidence="2" id="KW-0472">Membrane</keyword>
<keyword evidence="2" id="KW-0564">Palmitate</keyword>
<feature type="chain" id="PRO_5041485023" evidence="2">
    <location>
        <begin position="20"/>
        <end position="490"/>
    </location>
</feature>
<dbReference type="Gene3D" id="1.20.1600.10">
    <property type="entry name" value="Outer membrane efflux proteins (OEP)"/>
    <property type="match status" value="1"/>
</dbReference>